<reference evidence="2 3" key="1">
    <citation type="submission" date="2019-11" db="EMBL/GenBank/DDBJ databases">
        <title>Draft Genome Sequences of Six Type Strains of the Genus Massilia.</title>
        <authorList>
            <person name="Miess H."/>
            <person name="Frediansyah A."/>
            <person name="Goeker M."/>
            <person name="Gross H."/>
        </authorList>
    </citation>
    <scope>NUCLEOTIDE SEQUENCE [LARGE SCALE GENOMIC DNA]</scope>
    <source>
        <strain evidence="2 3">DSM 17513</strain>
    </source>
</reference>
<dbReference type="EMBL" id="WNWM01000002">
    <property type="protein sequence ID" value="MUI14954.1"/>
    <property type="molecule type" value="Genomic_DNA"/>
</dbReference>
<dbReference type="InterPro" id="IPR005625">
    <property type="entry name" value="PepSY-ass_TM"/>
</dbReference>
<accession>A0A6I3XDE3</accession>
<keyword evidence="3" id="KW-1185">Reference proteome</keyword>
<feature type="transmembrane region" description="Helical" evidence="1">
    <location>
        <begin position="469"/>
        <end position="491"/>
    </location>
</feature>
<comment type="caution">
    <text evidence="2">The sequence shown here is derived from an EMBL/GenBank/DDBJ whole genome shotgun (WGS) entry which is preliminary data.</text>
</comment>
<dbReference type="AlphaFoldDB" id="A0A6I3XDE3"/>
<feature type="transmembrane region" description="Helical" evidence="1">
    <location>
        <begin position="209"/>
        <end position="234"/>
    </location>
</feature>
<keyword evidence="1" id="KW-1133">Transmembrane helix</keyword>
<sequence>MNPGARAKRYLYLLHRWTGIVMCVLMALWFASGMVMLFVGYPKLTPAERLAALPVLALQDCRIDPGQALAAGGLPDTASLLLTTIGGRPHYVMRDGAGALATVDALTGEKRGTARREAAVRAGSAFAAGAAARYTGTMLEDRWTHSRALNPHRPLHVVELGDAAATRVYVSSTTGQVVLDAPRAERWWNFVGAWLHWLYMLKDQPVDPVWTWTVIALATAGVLSSVTGIVNGLWRWRFSGRYKNGSRTPYREGAMRWHHMLGLTFGLVLCTWIFSGLMSMNPAGIFDARGTRPDTAAMQAGSPAASRLPPGVHAILSLLAGEGFAARELEWRVLDGEPFILARGTADNTRIIRASANGYAVLGGWPEEKLRRAAARALPYPVASFEKLAAYDAWYYARDEASMYGGDARRLPALRVVFADPSATWMHIDMHTGQPELSADRSQRAGRWLFNLLHSWDLPSLLAANPLRIAVLIVLSSGGLLLSATAVVIACRRLRPARRMHPLSK</sequence>
<name>A0A6I3XDE3_9BURK</name>
<dbReference type="Proteomes" id="UP000431684">
    <property type="component" value="Unassembled WGS sequence"/>
</dbReference>
<dbReference type="RefSeq" id="WP_189441975.1">
    <property type="nucleotide sequence ID" value="NZ_BMWU01000024.1"/>
</dbReference>
<evidence type="ECO:0000313" key="3">
    <source>
        <dbReference type="Proteomes" id="UP000431684"/>
    </source>
</evidence>
<protein>
    <submittedName>
        <fullName evidence="2">PepSY domain-containing protein</fullName>
    </submittedName>
</protein>
<evidence type="ECO:0000313" key="2">
    <source>
        <dbReference type="EMBL" id="MUI14954.1"/>
    </source>
</evidence>
<keyword evidence="1" id="KW-0472">Membrane</keyword>
<organism evidence="2 3">
    <name type="scientific">Pseudoduganella dura</name>
    <dbReference type="NCBI Taxonomy" id="321982"/>
    <lineage>
        <taxon>Bacteria</taxon>
        <taxon>Pseudomonadati</taxon>
        <taxon>Pseudomonadota</taxon>
        <taxon>Betaproteobacteria</taxon>
        <taxon>Burkholderiales</taxon>
        <taxon>Oxalobacteraceae</taxon>
        <taxon>Telluria group</taxon>
        <taxon>Pseudoduganella</taxon>
    </lineage>
</organism>
<dbReference type="PANTHER" id="PTHR34219">
    <property type="entry name" value="IRON-REGULATED INNER MEMBRANE PROTEIN-RELATED"/>
    <property type="match status" value="1"/>
</dbReference>
<evidence type="ECO:0000256" key="1">
    <source>
        <dbReference type="SAM" id="Phobius"/>
    </source>
</evidence>
<gene>
    <name evidence="2" type="ORF">GJV26_21155</name>
</gene>
<dbReference type="PANTHER" id="PTHR34219:SF6">
    <property type="entry name" value="BLR3280 PROTEIN"/>
    <property type="match status" value="1"/>
</dbReference>
<feature type="transmembrane region" description="Helical" evidence="1">
    <location>
        <begin position="255"/>
        <end position="274"/>
    </location>
</feature>
<keyword evidence="1" id="KW-0812">Transmembrane</keyword>
<dbReference type="Pfam" id="PF03929">
    <property type="entry name" value="PepSY_TM"/>
    <property type="match status" value="1"/>
</dbReference>
<proteinExistence type="predicted"/>
<feature type="transmembrane region" description="Helical" evidence="1">
    <location>
        <begin position="20"/>
        <end position="41"/>
    </location>
</feature>